<dbReference type="PANTHER" id="PTHR43610">
    <property type="entry name" value="BLL6696 PROTEIN"/>
    <property type="match status" value="1"/>
</dbReference>
<protein>
    <recommendedName>
        <fullName evidence="1">N-acetyltransferase domain-containing protein</fullName>
    </recommendedName>
</protein>
<evidence type="ECO:0000313" key="3">
    <source>
        <dbReference type="Proteomes" id="UP001501358"/>
    </source>
</evidence>
<dbReference type="PANTHER" id="PTHR43610:SF1">
    <property type="entry name" value="N-ACETYLTRANSFERASE DOMAIN-CONTAINING PROTEIN"/>
    <property type="match status" value="1"/>
</dbReference>
<dbReference type="EMBL" id="BAAATA010000003">
    <property type="protein sequence ID" value="GAA2473553.1"/>
    <property type="molecule type" value="Genomic_DNA"/>
</dbReference>
<dbReference type="InterPro" id="IPR000182">
    <property type="entry name" value="GNAT_dom"/>
</dbReference>
<accession>A0ABN3KXL7</accession>
<keyword evidence="3" id="KW-1185">Reference proteome</keyword>
<gene>
    <name evidence="2" type="ORF">GCM10010406_06820</name>
</gene>
<evidence type="ECO:0000259" key="1">
    <source>
        <dbReference type="Pfam" id="PF13302"/>
    </source>
</evidence>
<dbReference type="Pfam" id="PF13302">
    <property type="entry name" value="Acetyltransf_3"/>
    <property type="match status" value="1"/>
</dbReference>
<proteinExistence type="predicted"/>
<comment type="caution">
    <text evidence="2">The sequence shown here is derived from an EMBL/GenBank/DDBJ whole genome shotgun (WGS) entry which is preliminary data.</text>
</comment>
<evidence type="ECO:0000313" key="2">
    <source>
        <dbReference type="EMBL" id="GAA2473553.1"/>
    </source>
</evidence>
<dbReference type="RefSeq" id="WP_344381590.1">
    <property type="nucleotide sequence ID" value="NZ_BAAATA010000003.1"/>
</dbReference>
<sequence>MAAMPPAPVVLEGRFLRLEPLSLRHVPDLYLGGGHDDEVWRWLPVVTPRSEHEMRSLVEQRLAQQAAGGAVLFAAVPRGTYRAAGWTAYVDVSVSDECLGIGWSWLARPLWATPVRLETHLMTADHAFRGLGFGRVQWQVDHDDLRTQDAVLSLGATREGTLRRHVRRPDGTWRDTVLFSLLASEWGRAREHALASLRLG</sequence>
<name>A0ABN3KXL7_9ACTN</name>
<feature type="domain" description="N-acetyltransferase" evidence="1">
    <location>
        <begin position="16"/>
        <end position="156"/>
    </location>
</feature>
<dbReference type="SUPFAM" id="SSF55729">
    <property type="entry name" value="Acyl-CoA N-acyltransferases (Nat)"/>
    <property type="match status" value="1"/>
</dbReference>
<organism evidence="2 3">
    <name type="scientific">Streptomyces thermolineatus</name>
    <dbReference type="NCBI Taxonomy" id="44033"/>
    <lineage>
        <taxon>Bacteria</taxon>
        <taxon>Bacillati</taxon>
        <taxon>Actinomycetota</taxon>
        <taxon>Actinomycetes</taxon>
        <taxon>Kitasatosporales</taxon>
        <taxon>Streptomycetaceae</taxon>
        <taxon>Streptomyces</taxon>
    </lineage>
</organism>
<dbReference type="InterPro" id="IPR016181">
    <property type="entry name" value="Acyl_CoA_acyltransferase"/>
</dbReference>
<dbReference type="Proteomes" id="UP001501358">
    <property type="component" value="Unassembled WGS sequence"/>
</dbReference>
<reference evidence="2 3" key="1">
    <citation type="journal article" date="2019" name="Int. J. Syst. Evol. Microbiol.">
        <title>The Global Catalogue of Microorganisms (GCM) 10K type strain sequencing project: providing services to taxonomists for standard genome sequencing and annotation.</title>
        <authorList>
            <consortium name="The Broad Institute Genomics Platform"/>
            <consortium name="The Broad Institute Genome Sequencing Center for Infectious Disease"/>
            <person name="Wu L."/>
            <person name="Ma J."/>
        </authorList>
    </citation>
    <scope>NUCLEOTIDE SEQUENCE [LARGE SCALE GENOMIC DNA]</scope>
    <source>
        <strain evidence="2 3">JCM 6307</strain>
    </source>
</reference>
<dbReference type="Gene3D" id="3.40.630.30">
    <property type="match status" value="1"/>
</dbReference>